<organism evidence="9 10">
    <name type="scientific">Kuraishia capsulata CBS 1993</name>
    <dbReference type="NCBI Taxonomy" id="1382522"/>
    <lineage>
        <taxon>Eukaryota</taxon>
        <taxon>Fungi</taxon>
        <taxon>Dikarya</taxon>
        <taxon>Ascomycota</taxon>
        <taxon>Saccharomycotina</taxon>
        <taxon>Pichiomycetes</taxon>
        <taxon>Pichiales</taxon>
        <taxon>Pichiaceae</taxon>
        <taxon>Kuraishia</taxon>
    </lineage>
</organism>
<dbReference type="GO" id="GO:0043130">
    <property type="term" value="F:ubiquitin binding"/>
    <property type="evidence" value="ECO:0007669"/>
    <property type="project" value="UniProtKB-UniRule"/>
</dbReference>
<dbReference type="Pfam" id="PF16988">
    <property type="entry name" value="Vps36-NZF-N"/>
    <property type="match status" value="1"/>
</dbReference>
<evidence type="ECO:0000256" key="1">
    <source>
        <dbReference type="ARBA" id="ARBA00009697"/>
    </source>
</evidence>
<dbReference type="GO" id="GO:0000814">
    <property type="term" value="C:ESCRT II complex"/>
    <property type="evidence" value="ECO:0007669"/>
    <property type="project" value="UniProtKB-UniRule"/>
</dbReference>
<dbReference type="Proteomes" id="UP000019384">
    <property type="component" value="Unassembled WGS sequence"/>
</dbReference>
<evidence type="ECO:0000259" key="8">
    <source>
        <dbReference type="PROSITE" id="PS51495"/>
    </source>
</evidence>
<dbReference type="OrthoDB" id="271448at2759"/>
<dbReference type="Gene3D" id="1.10.10.10">
    <property type="entry name" value="Winged helix-like DNA-binding domain superfamily/Winged helix DNA-binding domain"/>
    <property type="match status" value="1"/>
</dbReference>
<protein>
    <recommendedName>
        <fullName evidence="7">Vacuolar protein-sorting-associated protein 36</fullName>
    </recommendedName>
    <alternativeName>
        <fullName evidence="7">ESCRT-II complex subunit VPS36</fullName>
    </alternativeName>
</protein>
<dbReference type="Gene3D" id="6.10.140.260">
    <property type="match status" value="1"/>
</dbReference>
<dbReference type="InterPro" id="IPR031558">
    <property type="entry name" value="Vps36-NZF-N"/>
</dbReference>
<evidence type="ECO:0000256" key="2">
    <source>
        <dbReference type="ARBA" id="ARBA00022448"/>
    </source>
</evidence>
<keyword evidence="2 7" id="KW-0813">Transport</keyword>
<dbReference type="GO" id="GO:0031902">
    <property type="term" value="C:late endosome membrane"/>
    <property type="evidence" value="ECO:0007669"/>
    <property type="project" value="UniProtKB-UniRule"/>
</dbReference>
<dbReference type="GO" id="GO:0043328">
    <property type="term" value="P:protein transport to vacuole involved in ubiquitin-dependent protein catabolic process via the multivesicular body sorting pathway"/>
    <property type="evidence" value="ECO:0007669"/>
    <property type="project" value="UniProtKB-UniRule"/>
</dbReference>
<evidence type="ECO:0000256" key="4">
    <source>
        <dbReference type="ARBA" id="ARBA00022771"/>
    </source>
</evidence>
<keyword evidence="10" id="KW-1185">Reference proteome</keyword>
<keyword evidence="7" id="KW-0963">Cytoplasm</keyword>
<keyword evidence="5" id="KW-0862">Zinc</keyword>
<gene>
    <name evidence="9" type="ORF">KUCA_T00001854001</name>
</gene>
<reference evidence="9" key="1">
    <citation type="submission" date="2013-12" db="EMBL/GenBank/DDBJ databases">
        <authorList>
            <person name="Genoscope - CEA"/>
        </authorList>
    </citation>
    <scope>NUCLEOTIDE SEQUENCE</scope>
    <source>
        <strain evidence="9">CBS 1993</strain>
    </source>
</reference>
<dbReference type="InterPro" id="IPR036443">
    <property type="entry name" value="Znf_RanBP2_sf"/>
</dbReference>
<comment type="similarity">
    <text evidence="1 7">Belongs to the VPS36 family.</text>
</comment>
<feature type="domain" description="GLUE N-terminal" evidence="8">
    <location>
        <begin position="11"/>
        <end position="265"/>
    </location>
</feature>
<accession>W6MIW1</accession>
<keyword evidence="3" id="KW-0479">Metal-binding</keyword>
<dbReference type="SUPFAM" id="SSF46785">
    <property type="entry name" value="Winged helix' DNA-binding domain"/>
    <property type="match status" value="2"/>
</dbReference>
<reference evidence="9" key="2">
    <citation type="submission" date="2014-02" db="EMBL/GenBank/DDBJ databases">
        <title>Complete DNA sequence of /Kuraishia capsulata/ illustrates novel genomic features among budding yeasts (/Saccharomycotina/).</title>
        <authorList>
            <person name="Morales L."/>
            <person name="Noel B."/>
            <person name="Porcel B."/>
            <person name="Marcet-Houben M."/>
            <person name="Hullo M-F."/>
            <person name="Sacerdot C."/>
            <person name="Tekaia F."/>
            <person name="Leh-Louis V."/>
            <person name="Despons L."/>
            <person name="Khanna V."/>
            <person name="Aury J-M."/>
            <person name="Barbe V."/>
            <person name="Couloux A."/>
            <person name="Labadie K."/>
            <person name="Pelletier E."/>
            <person name="Souciet J-L."/>
            <person name="Boekhout T."/>
            <person name="Gabaldon T."/>
            <person name="Wincker P."/>
            <person name="Dujon B."/>
        </authorList>
    </citation>
    <scope>NUCLEOTIDE SEQUENCE</scope>
    <source>
        <strain evidence="9">CBS 1993</strain>
    </source>
</reference>
<dbReference type="Gene3D" id="2.30.30.380">
    <property type="entry name" value="Zn-finger domain of Sec23/24"/>
    <property type="match status" value="2"/>
</dbReference>
<keyword evidence="7" id="KW-0967">Endosome</keyword>
<evidence type="ECO:0000313" key="10">
    <source>
        <dbReference type="Proteomes" id="UP000019384"/>
    </source>
</evidence>
<dbReference type="SMART" id="SM00547">
    <property type="entry name" value="ZnF_RBZ"/>
    <property type="match status" value="1"/>
</dbReference>
<dbReference type="HOGENOM" id="CLU_015433_2_0_1"/>
<dbReference type="SUPFAM" id="SSF50729">
    <property type="entry name" value="PH domain-like"/>
    <property type="match status" value="1"/>
</dbReference>
<dbReference type="STRING" id="1382522.W6MIW1"/>
<dbReference type="PROSITE" id="PS51495">
    <property type="entry name" value="GLUE"/>
    <property type="match status" value="1"/>
</dbReference>
<dbReference type="Pfam" id="PF11605">
    <property type="entry name" value="Vps36_ESCRT-II"/>
    <property type="match status" value="1"/>
</dbReference>
<dbReference type="InterPro" id="IPR021648">
    <property type="entry name" value="GLUE_dom"/>
</dbReference>
<dbReference type="AlphaFoldDB" id="W6MIW1"/>
<dbReference type="InterPro" id="IPR036388">
    <property type="entry name" value="WH-like_DNA-bd_sf"/>
</dbReference>
<evidence type="ECO:0000256" key="6">
    <source>
        <dbReference type="ARBA" id="ARBA00022927"/>
    </source>
</evidence>
<dbReference type="InterPro" id="IPR040608">
    <property type="entry name" value="Snf8/Vps36"/>
</dbReference>
<proteinExistence type="inferred from homology"/>
<dbReference type="InterPro" id="IPR001876">
    <property type="entry name" value="Znf_RanBP2"/>
</dbReference>
<dbReference type="GeneID" id="34519282"/>
<dbReference type="Pfam" id="PF04157">
    <property type="entry name" value="EAP30"/>
    <property type="match status" value="1"/>
</dbReference>
<dbReference type="PANTHER" id="PTHR13128">
    <property type="entry name" value="VACUOLAR PROTEIN-SORTING-ASSOCIATED PROTEIN 36"/>
    <property type="match status" value="1"/>
</dbReference>
<dbReference type="InterPro" id="IPR037855">
    <property type="entry name" value="Vps36"/>
</dbReference>
<comment type="subcellular location">
    <subcellularLocation>
        <location evidence="7">Cytoplasm</location>
    </subcellularLocation>
    <subcellularLocation>
        <location evidence="7">Endosome</location>
    </subcellularLocation>
</comment>
<dbReference type="Gene3D" id="2.30.29.30">
    <property type="entry name" value="Pleckstrin-homology domain (PH domain)/Phosphotyrosine-binding domain (PTB)"/>
    <property type="match status" value="1"/>
</dbReference>
<dbReference type="RefSeq" id="XP_022457894.1">
    <property type="nucleotide sequence ID" value="XM_022604077.1"/>
</dbReference>
<evidence type="ECO:0000256" key="7">
    <source>
        <dbReference type="RuleBase" id="RU367095"/>
    </source>
</evidence>
<comment type="function">
    <text evidence="7">Component of the ESCRT-II complex (endosomal sorting complex required for transport II), which is required for multivesicular body (MVB) formation and sorting of endosomal cargo proteins into MVBs.</text>
</comment>
<sequence length="572" mass="64350">MYYNSKYFKKAELSSSGRPVQLGETDILIQDGVGLYQGNYKLITHQDGRVYLSDKRLVYVHNSHITKPGESPNLALDLLDVDSIEYYAGFLKSSPKITLHMNKLKSHVTNVILQDVSWACPICYFANELPKAQVGKIVSAPGNASNFPKCRTCGVPAPAELILRLIETSVSKPHESHTVTGKGFQCDKCTFLNHPSMTNCEMCGHLLKEHPGVEDQGVNLQIEESTDFDEFTIKISFHKSGSKIFFDKLESAVEMAKWNKLTESDRINRGVINDEPPSVPQLGIHGLQAVTMKKNLESSNLLNDSIQDLENLMSKAKQLIGLSETYQSLLMSSRSQTSKIDDNLKILKESKTTIKILDSIITTNEISQAQKDKSKSNYLWSLRKPSVTDVNRSGYSELYIDELARQIYEFIMNENLLDRSSVVSMYELYSMYNTARGLSLVSPLELYDAVKKFETLRFNVRMFEIPLVSVNLSDLTSLSPAKKTESRNDGKMYVISRSDFSSSSTANRLLEIINTLDGVSVLGLQNHPGLSMNFMILSSMVTQLCMDGKVCVDIRLEGAFFYKNEILEFEWD</sequence>
<evidence type="ECO:0000256" key="3">
    <source>
        <dbReference type="ARBA" id="ARBA00022723"/>
    </source>
</evidence>
<keyword evidence="4" id="KW-0863">Zinc-finger</keyword>
<name>W6MIW1_9ASCO</name>
<comment type="subunit">
    <text evidence="7">Component of the endosomal sorting complex required for transport II (ESCRT-II).</text>
</comment>
<dbReference type="EMBL" id="HG793126">
    <property type="protein sequence ID" value="CDK25883.1"/>
    <property type="molecule type" value="Genomic_DNA"/>
</dbReference>
<dbReference type="SUPFAM" id="SSF90209">
    <property type="entry name" value="Ran binding protein zinc finger-like"/>
    <property type="match status" value="2"/>
</dbReference>
<dbReference type="InterPro" id="IPR036390">
    <property type="entry name" value="WH_DNA-bd_sf"/>
</dbReference>
<keyword evidence="6 7" id="KW-0653">Protein transport</keyword>
<evidence type="ECO:0000256" key="5">
    <source>
        <dbReference type="ARBA" id="ARBA00022833"/>
    </source>
</evidence>
<dbReference type="GO" id="GO:0008270">
    <property type="term" value="F:zinc ion binding"/>
    <property type="evidence" value="ECO:0007669"/>
    <property type="project" value="UniProtKB-KW"/>
</dbReference>
<dbReference type="PANTHER" id="PTHR13128:SF12">
    <property type="entry name" value="VACUOLAR PROTEIN-SORTING-ASSOCIATED PROTEIN 36"/>
    <property type="match status" value="1"/>
</dbReference>
<evidence type="ECO:0000313" key="9">
    <source>
        <dbReference type="EMBL" id="CDK25883.1"/>
    </source>
</evidence>
<dbReference type="InterPro" id="IPR011993">
    <property type="entry name" value="PH-like_dom_sf"/>
</dbReference>
<dbReference type="GO" id="GO:0032266">
    <property type="term" value="F:phosphatidylinositol-3-phosphate binding"/>
    <property type="evidence" value="ECO:0007669"/>
    <property type="project" value="UniProtKB-UniRule"/>
</dbReference>